<gene>
    <name evidence="7" type="ORF">FC50_GL000762</name>
</gene>
<dbReference type="GO" id="GO:0005886">
    <property type="term" value="C:plasma membrane"/>
    <property type="evidence" value="ECO:0007669"/>
    <property type="project" value="UniProtKB-SubCell"/>
</dbReference>
<evidence type="ECO:0000256" key="3">
    <source>
        <dbReference type="ARBA" id="ARBA00022692"/>
    </source>
</evidence>
<keyword evidence="8" id="KW-1185">Reference proteome</keyword>
<dbReference type="EMBL" id="AZFJ01000044">
    <property type="protein sequence ID" value="KRL86513.1"/>
    <property type="molecule type" value="Genomic_DNA"/>
</dbReference>
<feature type="transmembrane region" description="Helical" evidence="6">
    <location>
        <begin position="237"/>
        <end position="258"/>
    </location>
</feature>
<proteinExistence type="predicted"/>
<dbReference type="InterPro" id="IPR001851">
    <property type="entry name" value="ABC_transp_permease"/>
</dbReference>
<evidence type="ECO:0000313" key="8">
    <source>
        <dbReference type="Proteomes" id="UP000051922"/>
    </source>
</evidence>
<keyword evidence="3 6" id="KW-0812">Transmembrane</keyword>
<evidence type="ECO:0000256" key="5">
    <source>
        <dbReference type="ARBA" id="ARBA00023136"/>
    </source>
</evidence>
<keyword evidence="5 6" id="KW-0472">Membrane</keyword>
<organism evidence="7 8">
    <name type="scientific">Lacticaseibacillus pantheris DSM 15945 = JCM 12539 = NBRC 106106</name>
    <dbReference type="NCBI Taxonomy" id="1423783"/>
    <lineage>
        <taxon>Bacteria</taxon>
        <taxon>Bacillati</taxon>
        <taxon>Bacillota</taxon>
        <taxon>Bacilli</taxon>
        <taxon>Lactobacillales</taxon>
        <taxon>Lactobacillaceae</taxon>
        <taxon>Lacticaseibacillus</taxon>
    </lineage>
</organism>
<accession>A0A0R1TZB3</accession>
<evidence type="ECO:0000256" key="6">
    <source>
        <dbReference type="SAM" id="Phobius"/>
    </source>
</evidence>
<comment type="caution">
    <text evidence="7">The sequence shown here is derived from an EMBL/GenBank/DDBJ whole genome shotgun (WGS) entry which is preliminary data.</text>
</comment>
<evidence type="ECO:0000313" key="7">
    <source>
        <dbReference type="EMBL" id="KRL86513.1"/>
    </source>
</evidence>
<feature type="transmembrane region" description="Helical" evidence="6">
    <location>
        <begin position="6"/>
        <end position="28"/>
    </location>
</feature>
<dbReference type="Proteomes" id="UP000051922">
    <property type="component" value="Unassembled WGS sequence"/>
</dbReference>
<dbReference type="OrthoDB" id="9778389at2"/>
<evidence type="ECO:0000256" key="4">
    <source>
        <dbReference type="ARBA" id="ARBA00022989"/>
    </source>
</evidence>
<dbReference type="RefSeq" id="WP_054648717.1">
    <property type="nucleotide sequence ID" value="NZ_AZFJ01000044.1"/>
</dbReference>
<evidence type="ECO:0000256" key="2">
    <source>
        <dbReference type="ARBA" id="ARBA00022475"/>
    </source>
</evidence>
<keyword evidence="2" id="KW-1003">Cell membrane</keyword>
<dbReference type="PRINTS" id="PR00173">
    <property type="entry name" value="EDTRNSPORT"/>
</dbReference>
<feature type="transmembrane region" description="Helical" evidence="6">
    <location>
        <begin position="57"/>
        <end position="78"/>
    </location>
</feature>
<dbReference type="STRING" id="1423783.FC50_GL000762"/>
<comment type="subcellular location">
    <subcellularLocation>
        <location evidence="1">Cell membrane</location>
        <topology evidence="1">Multi-pass membrane protein</topology>
    </subcellularLocation>
</comment>
<feature type="transmembrane region" description="Helical" evidence="6">
    <location>
        <begin position="181"/>
        <end position="201"/>
    </location>
</feature>
<dbReference type="PATRIC" id="fig|1423783.4.peg.790"/>
<keyword evidence="4 6" id="KW-1133">Transmembrane helix</keyword>
<reference evidence="7 8" key="1">
    <citation type="journal article" date="2015" name="Genome Announc.">
        <title>Expanding the biotechnology potential of lactobacilli through comparative genomics of 213 strains and associated genera.</title>
        <authorList>
            <person name="Sun Z."/>
            <person name="Harris H.M."/>
            <person name="McCann A."/>
            <person name="Guo C."/>
            <person name="Argimon S."/>
            <person name="Zhang W."/>
            <person name="Yang X."/>
            <person name="Jeffery I.B."/>
            <person name="Cooney J.C."/>
            <person name="Kagawa T.F."/>
            <person name="Liu W."/>
            <person name="Song Y."/>
            <person name="Salvetti E."/>
            <person name="Wrobel A."/>
            <person name="Rasinkangas P."/>
            <person name="Parkhill J."/>
            <person name="Rea M.C."/>
            <person name="O'Sullivan O."/>
            <person name="Ritari J."/>
            <person name="Douillard F.P."/>
            <person name="Paul Ross R."/>
            <person name="Yang R."/>
            <person name="Briner A.E."/>
            <person name="Felis G.E."/>
            <person name="de Vos W.M."/>
            <person name="Barrangou R."/>
            <person name="Klaenhammer T.R."/>
            <person name="Caufield P.W."/>
            <person name="Cui Y."/>
            <person name="Zhang H."/>
            <person name="O'Toole P.W."/>
        </authorList>
    </citation>
    <scope>NUCLEOTIDE SEQUENCE [LARGE SCALE GENOMIC DNA]</scope>
    <source>
        <strain evidence="7 8">DSM 15945</strain>
    </source>
</reference>
<dbReference type="CDD" id="cd06574">
    <property type="entry name" value="TM_PBP1_branched-chain-AA_like"/>
    <property type="match status" value="1"/>
</dbReference>
<protein>
    <submittedName>
        <fullName evidence="7">ABC transporter</fullName>
    </submittedName>
</protein>
<feature type="transmembrane region" description="Helical" evidence="6">
    <location>
        <begin position="129"/>
        <end position="151"/>
    </location>
</feature>
<dbReference type="AlphaFoldDB" id="A0A0R1TZB3"/>
<feature type="transmembrane region" description="Helical" evidence="6">
    <location>
        <begin position="207"/>
        <end position="228"/>
    </location>
</feature>
<dbReference type="PANTHER" id="PTHR32196:SF69">
    <property type="entry name" value="BRANCHED-CHAIN AMINO ACID TRANSPORT SYSTEM, PERMEASE PROTEIN"/>
    <property type="match status" value="1"/>
</dbReference>
<evidence type="ECO:0000256" key="1">
    <source>
        <dbReference type="ARBA" id="ARBA00004651"/>
    </source>
</evidence>
<feature type="transmembrane region" description="Helical" evidence="6">
    <location>
        <begin position="85"/>
        <end position="105"/>
    </location>
</feature>
<name>A0A0R1TZB3_9LACO</name>
<feature type="transmembrane region" description="Helical" evidence="6">
    <location>
        <begin position="264"/>
        <end position="282"/>
    </location>
</feature>
<dbReference type="GO" id="GO:0022857">
    <property type="term" value="F:transmembrane transporter activity"/>
    <property type="evidence" value="ECO:0007669"/>
    <property type="project" value="InterPro"/>
</dbReference>
<dbReference type="PANTHER" id="PTHR32196">
    <property type="entry name" value="ABC TRANSPORTER PERMEASE PROTEIN YPHD-RELATED-RELATED"/>
    <property type="match status" value="1"/>
</dbReference>
<sequence length="299" mass="31365">MGVWISAISQGLLFGIMGIGLFLTFRILDFPDMTVEGTFPFGAAVAVAAIAHGINPIIATILAAVAGMLAGLVTGLLATKGHMPLLLAGILVMTALYSVNLRIMGQSNLSLLGMKNLFNGKWMSSMPPYIGSVVFGFVVVTIVVALLMVFLNTRLGQGFIAAGDNRNMARSLGINPDHMQVLGLVVGNGLIGLSGGLVAQSDGYADVSMGVGVIVIGLAAIIIGEVLFGELTLSQRLIAVVLGSIVYRFVIVIVLDLGFSADDLKLVSAVVLALSIILPQLNDRFRLKRTLRKGVQSDD</sequence>
<dbReference type="Pfam" id="PF02653">
    <property type="entry name" value="BPD_transp_2"/>
    <property type="match status" value="1"/>
</dbReference>